<dbReference type="EMBL" id="PDUG01000014">
    <property type="protein sequence ID" value="PIC13292.1"/>
    <property type="molecule type" value="Genomic_DNA"/>
</dbReference>
<name>A0A2G5SED0_9PELO</name>
<reference evidence="2" key="1">
    <citation type="submission" date="2017-10" db="EMBL/GenBank/DDBJ databases">
        <title>Rapid genome shrinkage in a self-fertile nematode reveals novel sperm competition proteins.</title>
        <authorList>
            <person name="Yin D."/>
            <person name="Schwarz E.M."/>
            <person name="Thomas C.G."/>
            <person name="Felde R.L."/>
            <person name="Korf I.F."/>
            <person name="Cutter A.D."/>
            <person name="Schartner C.M."/>
            <person name="Ralston E.J."/>
            <person name="Meyer B.J."/>
            <person name="Haag E.S."/>
        </authorList>
    </citation>
    <scope>NUCLEOTIDE SEQUENCE [LARGE SCALE GENOMIC DNA]</scope>
    <source>
        <strain evidence="2">JU1422</strain>
    </source>
</reference>
<accession>A0A2G5SED0</accession>
<organism evidence="1 2">
    <name type="scientific">Caenorhabditis nigoni</name>
    <dbReference type="NCBI Taxonomy" id="1611254"/>
    <lineage>
        <taxon>Eukaryota</taxon>
        <taxon>Metazoa</taxon>
        <taxon>Ecdysozoa</taxon>
        <taxon>Nematoda</taxon>
        <taxon>Chromadorea</taxon>
        <taxon>Rhabditida</taxon>
        <taxon>Rhabditina</taxon>
        <taxon>Rhabditomorpha</taxon>
        <taxon>Rhabditoidea</taxon>
        <taxon>Rhabditidae</taxon>
        <taxon>Peloderinae</taxon>
        <taxon>Caenorhabditis</taxon>
    </lineage>
</organism>
<proteinExistence type="predicted"/>
<evidence type="ECO:0000313" key="1">
    <source>
        <dbReference type="EMBL" id="PIC13292.1"/>
    </source>
</evidence>
<protein>
    <submittedName>
        <fullName evidence="1">Uncharacterized protein</fullName>
    </submittedName>
</protein>
<comment type="caution">
    <text evidence="1">The sequence shown here is derived from an EMBL/GenBank/DDBJ whole genome shotgun (WGS) entry which is preliminary data.</text>
</comment>
<dbReference type="Proteomes" id="UP000230233">
    <property type="component" value="Unassembled WGS sequence"/>
</dbReference>
<keyword evidence="2" id="KW-1185">Reference proteome</keyword>
<sequence length="193" mass="21912">MGFEIFLSLQQTQRKPQEALANPEVELKAAWQAFASNRGPPADMPEDAIVLRGRLGRPHECLVCKIQFITRMDCMSHPAIEHKNIKEGLEYFCDDIWKCRNSETRNFNISIGENTKGYDLTNAVMKMINAEELTMKPGGEYFVKLANGHDIDADEAVLLKSTPNGFLTFDNTLFHPLDSRETTLTREVFSDQL</sequence>
<gene>
    <name evidence="1" type="ORF">B9Z55_027915</name>
</gene>
<evidence type="ECO:0000313" key="2">
    <source>
        <dbReference type="Proteomes" id="UP000230233"/>
    </source>
</evidence>
<dbReference type="AlphaFoldDB" id="A0A2G5SED0"/>